<dbReference type="Gene3D" id="1.20.5.1930">
    <property type="match status" value="1"/>
</dbReference>
<evidence type="ECO:0000256" key="3">
    <source>
        <dbReference type="ARBA" id="ARBA00023012"/>
    </source>
</evidence>
<evidence type="ECO:0000256" key="1">
    <source>
        <dbReference type="ARBA" id="ARBA00022679"/>
    </source>
</evidence>
<dbReference type="EMBL" id="BMCU01000006">
    <property type="protein sequence ID" value="GGG25709.1"/>
    <property type="molecule type" value="Genomic_DNA"/>
</dbReference>
<reference evidence="5" key="1">
    <citation type="journal article" date="2014" name="Int. J. Syst. Evol. Microbiol.">
        <title>Complete genome sequence of Corynebacterium casei LMG S-19264T (=DSM 44701T), isolated from a smear-ripened cheese.</title>
        <authorList>
            <consortium name="US DOE Joint Genome Institute (JGI-PGF)"/>
            <person name="Walter F."/>
            <person name="Albersmeier A."/>
            <person name="Kalinowski J."/>
            <person name="Ruckert C."/>
        </authorList>
    </citation>
    <scope>NUCLEOTIDE SEQUENCE</scope>
    <source>
        <strain evidence="5">CCM 7905</strain>
    </source>
</reference>
<dbReference type="PANTHER" id="PTHR24421:SF56">
    <property type="entry name" value="OXYGEN SENSOR HISTIDINE KINASE RESPONSE REGULATOR DOST"/>
    <property type="match status" value="1"/>
</dbReference>
<dbReference type="Gene3D" id="3.30.565.10">
    <property type="entry name" value="Histidine kinase-like ATPase, C-terminal domain"/>
    <property type="match status" value="1"/>
</dbReference>
<dbReference type="Proteomes" id="UP000654257">
    <property type="component" value="Unassembled WGS sequence"/>
</dbReference>
<dbReference type="CDD" id="cd16917">
    <property type="entry name" value="HATPase_UhpB-NarQ-NarX-like"/>
    <property type="match status" value="1"/>
</dbReference>
<gene>
    <name evidence="5" type="ORF">GCM10007304_44440</name>
</gene>
<accession>A0A917LI81</accession>
<dbReference type="InterPro" id="IPR050482">
    <property type="entry name" value="Sensor_HK_TwoCompSys"/>
</dbReference>
<dbReference type="InterPro" id="IPR036890">
    <property type="entry name" value="HATPase_C_sf"/>
</dbReference>
<protein>
    <recommendedName>
        <fullName evidence="4">Signal transduction histidine kinase subgroup 3 dimerisation and phosphoacceptor domain-containing protein</fullName>
    </recommendedName>
</protein>
<dbReference type="InterPro" id="IPR011712">
    <property type="entry name" value="Sig_transdc_His_kin_sub3_dim/P"/>
</dbReference>
<dbReference type="GO" id="GO:0000155">
    <property type="term" value="F:phosphorelay sensor kinase activity"/>
    <property type="evidence" value="ECO:0007669"/>
    <property type="project" value="InterPro"/>
</dbReference>
<dbReference type="Pfam" id="PF07730">
    <property type="entry name" value="HisKA_3"/>
    <property type="match status" value="1"/>
</dbReference>
<evidence type="ECO:0000256" key="2">
    <source>
        <dbReference type="ARBA" id="ARBA00022777"/>
    </source>
</evidence>
<dbReference type="SUPFAM" id="SSF55874">
    <property type="entry name" value="ATPase domain of HSP90 chaperone/DNA topoisomerase II/histidine kinase"/>
    <property type="match status" value="1"/>
</dbReference>
<evidence type="ECO:0000259" key="4">
    <source>
        <dbReference type="Pfam" id="PF07730"/>
    </source>
</evidence>
<keyword evidence="3" id="KW-0902">Two-component regulatory system</keyword>
<evidence type="ECO:0000313" key="6">
    <source>
        <dbReference type="Proteomes" id="UP000654257"/>
    </source>
</evidence>
<name>A0A917LI81_9NOCA</name>
<dbReference type="PANTHER" id="PTHR24421">
    <property type="entry name" value="NITRATE/NITRITE SENSOR PROTEIN NARX-RELATED"/>
    <property type="match status" value="1"/>
</dbReference>
<keyword evidence="1" id="KW-0808">Transferase</keyword>
<feature type="domain" description="Signal transduction histidine kinase subgroup 3 dimerisation and phosphoacceptor" evidence="4">
    <location>
        <begin position="276"/>
        <end position="339"/>
    </location>
</feature>
<dbReference type="InterPro" id="IPR029016">
    <property type="entry name" value="GAF-like_dom_sf"/>
</dbReference>
<comment type="caution">
    <text evidence="5">The sequence shown here is derived from an EMBL/GenBank/DDBJ whole genome shotgun (WGS) entry which is preliminary data.</text>
</comment>
<dbReference type="SUPFAM" id="SSF55781">
    <property type="entry name" value="GAF domain-like"/>
    <property type="match status" value="1"/>
</dbReference>
<dbReference type="Gene3D" id="3.30.450.40">
    <property type="match status" value="1"/>
</dbReference>
<reference evidence="5" key="2">
    <citation type="submission" date="2020-09" db="EMBL/GenBank/DDBJ databases">
        <authorList>
            <person name="Sun Q."/>
            <person name="Sedlacek I."/>
        </authorList>
    </citation>
    <scope>NUCLEOTIDE SEQUENCE</scope>
    <source>
        <strain evidence="5">CCM 7905</strain>
    </source>
</reference>
<dbReference type="GO" id="GO:0046983">
    <property type="term" value="F:protein dimerization activity"/>
    <property type="evidence" value="ECO:0007669"/>
    <property type="project" value="InterPro"/>
</dbReference>
<keyword evidence="6" id="KW-1185">Reference proteome</keyword>
<evidence type="ECO:0000313" key="5">
    <source>
        <dbReference type="EMBL" id="GGG25709.1"/>
    </source>
</evidence>
<sequence length="471" mass="49331">MTSALSETLSEFVRGAAHVTESEFCAIGVTGPLGELSHFGRTMTRTTVPARTLLSIPLTGRSGKVGTLFAVQGTRGDDSSWSSLASMAGSALETAILLDVMQRKERASSAALEIAALISSEDGRDPLPLFSQRVLEILDADAVNVAVPTADPEVWIVTAASGLGSDILAASSFDISTAAGFDNDDCRAALLTDARDESPRTLHMATAVELGPSMVLPMMGSGRPRGAVIVGRARGRPGFTAVDLATVGVFANRVAAALDAADARSARERAATAEDRERIARDLHDHVIQRLFGAGLSVESIELGMDDGDPHAARLDRVVIDVNDTIRQIRSAIFDLHGPVGPSTGNARAQLSAVSAESSEQLGLRPSLTFSGPVDALISDAVLADLVAVVRESLANVSRHASAGRVEIAVRATPSHVELELTDDGMGMDTSVRRSGLANLDTRAQARRGTFSAGPRTDKAGTVIRWSIPLT</sequence>
<dbReference type="AlphaFoldDB" id="A0A917LI81"/>
<organism evidence="5 6">
    <name type="scientific">Rhodococcoides trifolii</name>
    <dbReference type="NCBI Taxonomy" id="908250"/>
    <lineage>
        <taxon>Bacteria</taxon>
        <taxon>Bacillati</taxon>
        <taxon>Actinomycetota</taxon>
        <taxon>Actinomycetes</taxon>
        <taxon>Mycobacteriales</taxon>
        <taxon>Nocardiaceae</taxon>
        <taxon>Rhodococcoides</taxon>
    </lineage>
</organism>
<keyword evidence="2" id="KW-0418">Kinase</keyword>
<dbReference type="GO" id="GO:0016020">
    <property type="term" value="C:membrane"/>
    <property type="evidence" value="ECO:0007669"/>
    <property type="project" value="InterPro"/>
</dbReference>
<proteinExistence type="predicted"/>